<dbReference type="InterPro" id="IPR036621">
    <property type="entry name" value="Anticodon-bd_dom_sf"/>
</dbReference>
<keyword evidence="13" id="KW-1185">Reference proteome</keyword>
<name>A0ABW1KCA8_9ACTN</name>
<dbReference type="SUPFAM" id="SSF55826">
    <property type="entry name" value="YbaK/ProRS associated domain"/>
    <property type="match status" value="1"/>
</dbReference>
<dbReference type="HAMAP" id="MF_01569">
    <property type="entry name" value="Pro_tRNA_synth_type1"/>
    <property type="match status" value="1"/>
</dbReference>
<comment type="function">
    <text evidence="10">Catalyzes the attachment of proline to tRNA(Pro) in a two-step reaction: proline is first activated by ATP to form Pro-AMP and then transferred to the acceptor end of tRNA(Pro). As ProRS can inadvertently accommodate and process non-cognate amino acids such as alanine and cysteine, to avoid such errors it has two additional distinct editing activities against alanine. One activity is designated as 'pretransfer' editing and involves the tRNA(Pro)-independent hydrolysis of activated Ala-AMP. The other activity is designated 'posttransfer' editing and involves deacylation of mischarged Ala-tRNA(Pro). The misacylated Cys-tRNA(Pro) is not edited by ProRS.</text>
</comment>
<reference evidence="13" key="1">
    <citation type="journal article" date="2019" name="Int. J. Syst. Evol. Microbiol.">
        <title>The Global Catalogue of Microorganisms (GCM) 10K type strain sequencing project: providing services to taxonomists for standard genome sequencing and annotation.</title>
        <authorList>
            <consortium name="The Broad Institute Genomics Platform"/>
            <consortium name="The Broad Institute Genome Sequencing Center for Infectious Disease"/>
            <person name="Wu L."/>
            <person name="Ma J."/>
        </authorList>
    </citation>
    <scope>NUCLEOTIDE SEQUENCE [LARGE SCALE GENOMIC DNA]</scope>
    <source>
        <strain evidence="13">ZS-35-S2</strain>
    </source>
</reference>
<evidence type="ECO:0000256" key="7">
    <source>
        <dbReference type="ARBA" id="ARBA00022917"/>
    </source>
</evidence>
<dbReference type="Gene3D" id="3.40.50.800">
    <property type="entry name" value="Anticodon-binding domain"/>
    <property type="match status" value="1"/>
</dbReference>
<dbReference type="InterPro" id="IPR036754">
    <property type="entry name" value="YbaK/aa-tRNA-synt-asso_dom_sf"/>
</dbReference>
<keyword evidence="3 10" id="KW-0963">Cytoplasm</keyword>
<comment type="subunit">
    <text evidence="2 10">Homodimer.</text>
</comment>
<comment type="subcellular location">
    <subcellularLocation>
        <location evidence="1 10">Cytoplasm</location>
    </subcellularLocation>
</comment>
<dbReference type="InterPro" id="IPR045864">
    <property type="entry name" value="aa-tRNA-synth_II/BPL/LPL"/>
</dbReference>
<dbReference type="PANTHER" id="PTHR42753">
    <property type="entry name" value="MITOCHONDRIAL RIBOSOME PROTEIN L39/PROLYL-TRNA LIGASE FAMILY MEMBER"/>
    <property type="match status" value="1"/>
</dbReference>
<keyword evidence="4 10" id="KW-0436">Ligase</keyword>
<dbReference type="InterPro" id="IPR023717">
    <property type="entry name" value="Pro-tRNA-Synthase_IIa_type1"/>
</dbReference>
<dbReference type="InterPro" id="IPR033730">
    <property type="entry name" value="ProRS_core_prok"/>
</dbReference>
<feature type="domain" description="Aminoacyl-transfer RNA synthetases class-II family profile" evidence="11">
    <location>
        <begin position="35"/>
        <end position="483"/>
    </location>
</feature>
<evidence type="ECO:0000256" key="10">
    <source>
        <dbReference type="HAMAP-Rule" id="MF_01569"/>
    </source>
</evidence>
<dbReference type="Gene3D" id="3.30.930.10">
    <property type="entry name" value="Bira Bifunctional Protein, Domain 2"/>
    <property type="match status" value="2"/>
</dbReference>
<sequence length="580" mass="63248">MLLRMSTLFLRTLREDPADAEVPSHRLLVRAGYIRRAAPGGYTWLPLGRLVLDRVTEVIREEMLAIGAQEVLFPALLPREPYETTGRWTEYGDEVFTLQDRRGADYLLGPTHEEMFALLVRDTLTSYRDFPVSLFQVQTKFRDEARPRAGLLRGREFLMKDSYSFDLDDAGLRAAYGRHRAAYQRIFDRLGIDHTIVAAISGAMGGSASEEFLAPTPVGEDTFVGCTACDYAANTEAVTTPAPPAGDAHAHPSARVYDTPDTPSIDSLVELANARQLDGRSDWSGADILKNVVVAVRRPGLDEPELLVVGVPGDREVDMKRLAATLSPATVSMFDWTGTDGSGLVRGYIGPQLLAKLGIRYLVDPRVVPGTAWLTGANEPGRHATNVVCGRDFSPDGTIEAAEVRAGDPCPACRPGSLTIRRGVEIGHVFQLGRRYTDAFRVNVLDRDGKPVRLTMGSYGIGVSRAVAVIAEQHHDEQGLVWPAAVAPCDVHLVAAGKGPQAEATLDLARQLVDRGLRVLVDDRTHVSAGVRFADAELIGIPRTVVVGRRWTEGYVELRDRATGGRTEVSVPELVDRLTG</sequence>
<dbReference type="EMBL" id="JBHSPR010000018">
    <property type="protein sequence ID" value="MFC6019170.1"/>
    <property type="molecule type" value="Genomic_DNA"/>
</dbReference>
<dbReference type="Pfam" id="PF04073">
    <property type="entry name" value="tRNA_edit"/>
    <property type="match status" value="1"/>
</dbReference>
<dbReference type="CDD" id="cd00861">
    <property type="entry name" value="ProRS_anticodon_short"/>
    <property type="match status" value="1"/>
</dbReference>
<evidence type="ECO:0000256" key="6">
    <source>
        <dbReference type="ARBA" id="ARBA00022840"/>
    </source>
</evidence>
<dbReference type="Pfam" id="PF03129">
    <property type="entry name" value="HGTP_anticodon"/>
    <property type="match status" value="1"/>
</dbReference>
<keyword evidence="5 10" id="KW-0547">Nucleotide-binding</keyword>
<dbReference type="PANTHER" id="PTHR42753:SF2">
    <property type="entry name" value="PROLINE--TRNA LIGASE"/>
    <property type="match status" value="1"/>
</dbReference>
<evidence type="ECO:0000256" key="2">
    <source>
        <dbReference type="ARBA" id="ARBA00011738"/>
    </source>
</evidence>
<dbReference type="InterPro" id="IPR004500">
    <property type="entry name" value="Pro-tRNA-synth_IIa_bac-type"/>
</dbReference>
<accession>A0ABW1KCA8</accession>
<dbReference type="InterPro" id="IPR004154">
    <property type="entry name" value="Anticodon-bd"/>
</dbReference>
<dbReference type="RefSeq" id="WP_377424979.1">
    <property type="nucleotide sequence ID" value="NZ_JBHSPR010000018.1"/>
</dbReference>
<evidence type="ECO:0000256" key="5">
    <source>
        <dbReference type="ARBA" id="ARBA00022741"/>
    </source>
</evidence>
<evidence type="ECO:0000256" key="8">
    <source>
        <dbReference type="ARBA" id="ARBA00023146"/>
    </source>
</evidence>
<dbReference type="SUPFAM" id="SSF52954">
    <property type="entry name" value="Class II aaRS ABD-related"/>
    <property type="match status" value="1"/>
</dbReference>
<dbReference type="InterPro" id="IPR002314">
    <property type="entry name" value="aa-tRNA-synt_IIb"/>
</dbReference>
<dbReference type="PROSITE" id="PS50862">
    <property type="entry name" value="AA_TRNA_LIGASE_II"/>
    <property type="match status" value="1"/>
</dbReference>
<dbReference type="NCBIfam" id="TIGR00409">
    <property type="entry name" value="proS_fam_II"/>
    <property type="match status" value="1"/>
</dbReference>
<evidence type="ECO:0000256" key="4">
    <source>
        <dbReference type="ARBA" id="ARBA00022598"/>
    </source>
</evidence>
<evidence type="ECO:0000313" key="12">
    <source>
        <dbReference type="EMBL" id="MFC6019170.1"/>
    </source>
</evidence>
<evidence type="ECO:0000256" key="9">
    <source>
        <dbReference type="ARBA" id="ARBA00047671"/>
    </source>
</evidence>
<protein>
    <recommendedName>
        <fullName evidence="10">Proline--tRNA ligase</fullName>
        <ecNumber evidence="10">6.1.1.15</ecNumber>
    </recommendedName>
    <alternativeName>
        <fullName evidence="10">Prolyl-tRNA synthetase</fullName>
        <shortName evidence="10">ProRS</shortName>
    </alternativeName>
</protein>
<keyword evidence="7 10" id="KW-0648">Protein biosynthesis</keyword>
<comment type="caution">
    <text evidence="12">The sequence shown here is derived from an EMBL/GenBank/DDBJ whole genome shotgun (WGS) entry which is preliminary data.</text>
</comment>
<keyword evidence="8 10" id="KW-0030">Aminoacyl-tRNA synthetase</keyword>
<evidence type="ECO:0000313" key="13">
    <source>
        <dbReference type="Proteomes" id="UP001596203"/>
    </source>
</evidence>
<dbReference type="InterPro" id="IPR044140">
    <property type="entry name" value="ProRS_anticodon_short"/>
</dbReference>
<dbReference type="InterPro" id="IPR002316">
    <property type="entry name" value="Pro-tRNA-ligase_IIa"/>
</dbReference>
<dbReference type="NCBIfam" id="NF006625">
    <property type="entry name" value="PRK09194.1"/>
    <property type="match status" value="1"/>
</dbReference>
<dbReference type="PRINTS" id="PR01046">
    <property type="entry name" value="TRNASYNTHPRO"/>
</dbReference>
<comment type="similarity">
    <text evidence="10">Belongs to the class-II aminoacyl-tRNA synthetase family. ProS type 1 subfamily.</text>
</comment>
<dbReference type="InterPro" id="IPR006195">
    <property type="entry name" value="aa-tRNA-synth_II"/>
</dbReference>
<evidence type="ECO:0000256" key="1">
    <source>
        <dbReference type="ARBA" id="ARBA00004496"/>
    </source>
</evidence>
<dbReference type="CDD" id="cd00779">
    <property type="entry name" value="ProRS_core_prok"/>
    <property type="match status" value="1"/>
</dbReference>
<evidence type="ECO:0000259" key="11">
    <source>
        <dbReference type="PROSITE" id="PS50862"/>
    </source>
</evidence>
<evidence type="ECO:0000256" key="3">
    <source>
        <dbReference type="ARBA" id="ARBA00022490"/>
    </source>
</evidence>
<dbReference type="InterPro" id="IPR050062">
    <property type="entry name" value="Pro-tRNA_synthetase"/>
</dbReference>
<organism evidence="12 13">
    <name type="scientific">Plantactinospora solaniradicis</name>
    <dbReference type="NCBI Taxonomy" id="1723736"/>
    <lineage>
        <taxon>Bacteria</taxon>
        <taxon>Bacillati</taxon>
        <taxon>Actinomycetota</taxon>
        <taxon>Actinomycetes</taxon>
        <taxon>Micromonosporales</taxon>
        <taxon>Micromonosporaceae</taxon>
        <taxon>Plantactinospora</taxon>
    </lineage>
</organism>
<dbReference type="Proteomes" id="UP001596203">
    <property type="component" value="Unassembled WGS sequence"/>
</dbReference>
<dbReference type="SUPFAM" id="SSF55681">
    <property type="entry name" value="Class II aaRS and biotin synthetases"/>
    <property type="match status" value="1"/>
</dbReference>
<proteinExistence type="inferred from homology"/>
<dbReference type="Pfam" id="PF00587">
    <property type="entry name" value="tRNA-synt_2b"/>
    <property type="match status" value="1"/>
</dbReference>
<gene>
    <name evidence="10" type="primary">proS</name>
    <name evidence="12" type="ORF">ACFP2T_23545</name>
</gene>
<dbReference type="EC" id="6.1.1.15" evidence="10"/>
<comment type="catalytic activity">
    <reaction evidence="9 10">
        <text>tRNA(Pro) + L-proline + ATP = L-prolyl-tRNA(Pro) + AMP + diphosphate</text>
        <dbReference type="Rhea" id="RHEA:14305"/>
        <dbReference type="Rhea" id="RHEA-COMP:9700"/>
        <dbReference type="Rhea" id="RHEA-COMP:9702"/>
        <dbReference type="ChEBI" id="CHEBI:30616"/>
        <dbReference type="ChEBI" id="CHEBI:33019"/>
        <dbReference type="ChEBI" id="CHEBI:60039"/>
        <dbReference type="ChEBI" id="CHEBI:78442"/>
        <dbReference type="ChEBI" id="CHEBI:78532"/>
        <dbReference type="ChEBI" id="CHEBI:456215"/>
        <dbReference type="EC" id="6.1.1.15"/>
    </reaction>
</comment>
<dbReference type="GO" id="GO:0004827">
    <property type="term" value="F:proline-tRNA ligase activity"/>
    <property type="evidence" value="ECO:0007669"/>
    <property type="project" value="UniProtKB-EC"/>
</dbReference>
<keyword evidence="6 10" id="KW-0067">ATP-binding</keyword>
<dbReference type="InterPro" id="IPR007214">
    <property type="entry name" value="YbaK/aa-tRNA-synth-assoc-dom"/>
</dbReference>
<comment type="domain">
    <text evidence="10">Consists of three domains: the N-terminal catalytic domain, the editing domain and the C-terminal anticodon-binding domain.</text>
</comment>